<dbReference type="GeneID" id="73466909"/>
<gene>
    <name evidence="3" type="ORF">J8A68_000108</name>
</gene>
<dbReference type="AlphaFoldDB" id="A0A8J5UN12"/>
<feature type="transmembrane region" description="Helical" evidence="2">
    <location>
        <begin position="202"/>
        <end position="221"/>
    </location>
</feature>
<feature type="compositionally biased region" description="Polar residues" evidence="1">
    <location>
        <begin position="28"/>
        <end position="47"/>
    </location>
</feature>
<feature type="transmembrane region" description="Helical" evidence="2">
    <location>
        <begin position="135"/>
        <end position="155"/>
    </location>
</feature>
<feature type="compositionally biased region" description="Low complexity" evidence="1">
    <location>
        <begin position="48"/>
        <end position="66"/>
    </location>
</feature>
<feature type="transmembrane region" description="Helical" evidence="2">
    <location>
        <begin position="297"/>
        <end position="317"/>
    </location>
</feature>
<feature type="compositionally biased region" description="Polar residues" evidence="1">
    <location>
        <begin position="1"/>
        <end position="10"/>
    </location>
</feature>
<comment type="caution">
    <text evidence="3">The sequence shown here is derived from an EMBL/GenBank/DDBJ whole genome shotgun (WGS) entry which is preliminary data.</text>
</comment>
<organism evidence="3 4">
    <name type="scientific">[Candida] subhashii</name>
    <dbReference type="NCBI Taxonomy" id="561895"/>
    <lineage>
        <taxon>Eukaryota</taxon>
        <taxon>Fungi</taxon>
        <taxon>Dikarya</taxon>
        <taxon>Ascomycota</taxon>
        <taxon>Saccharomycotina</taxon>
        <taxon>Pichiomycetes</taxon>
        <taxon>Debaryomycetaceae</taxon>
        <taxon>Spathaspora</taxon>
    </lineage>
</organism>
<keyword evidence="2" id="KW-0812">Transmembrane</keyword>
<dbReference type="Proteomes" id="UP000694255">
    <property type="component" value="Unassembled WGS sequence"/>
</dbReference>
<name>A0A8J5UN12_9ASCO</name>
<dbReference type="GO" id="GO:0005794">
    <property type="term" value="C:Golgi apparatus"/>
    <property type="evidence" value="ECO:0007669"/>
    <property type="project" value="TreeGrafter"/>
</dbReference>
<dbReference type="RefSeq" id="XP_049266591.1">
    <property type="nucleotide sequence ID" value="XM_049404636.1"/>
</dbReference>
<feature type="region of interest" description="Disordered" evidence="1">
    <location>
        <begin position="1"/>
        <end position="88"/>
    </location>
</feature>
<dbReference type="PANTHER" id="PTHR34391:SF1">
    <property type="entry name" value="UPF0658 GOLGI APPARATUS MEMBRANE PROTEIN C1952.10C-RELATED"/>
    <property type="match status" value="1"/>
</dbReference>
<feature type="transmembrane region" description="Helical" evidence="2">
    <location>
        <begin position="175"/>
        <end position="195"/>
    </location>
</feature>
<feature type="compositionally biased region" description="Basic and acidic residues" evidence="1">
    <location>
        <begin position="459"/>
        <end position="469"/>
    </location>
</feature>
<feature type="transmembrane region" description="Helical" evidence="2">
    <location>
        <begin position="323"/>
        <end position="341"/>
    </location>
</feature>
<dbReference type="PANTHER" id="PTHR34391">
    <property type="entry name" value="UPF0658 GOLGI APPARATUS MEMBRANE PROTEIN C1952.10C-RELATED"/>
    <property type="match status" value="1"/>
</dbReference>
<evidence type="ECO:0000256" key="2">
    <source>
        <dbReference type="SAM" id="Phobius"/>
    </source>
</evidence>
<evidence type="ECO:0000313" key="4">
    <source>
        <dbReference type="Proteomes" id="UP000694255"/>
    </source>
</evidence>
<dbReference type="InterPro" id="IPR040410">
    <property type="entry name" value="UPF0658_Golgi"/>
</dbReference>
<sequence length="476" mass="54244">MYSSYNNRRSGSPPDGSPDQFAFHNNHHQQMSYTPIQGPTSQLHSPFSNNQQQQLQQSQYLYSNNLHNQDDDSEGYAPYINDTDESPPESPIVNHIISNETSDIIPIHETQTERSTSSQFQTANDEKKYRKYSRIFLVISIISAALILVFESYMFATINIHHRDLPNSRYVEVSIYFALFIFAAVFQVVITLIGIITRNMLLLLFLCVFYCSMLVYTGIQYNEVATKITGILTGGWKTATHALNIATIGVIAATLILQFILLLAVLRNYVDWLTFKKVGADLTLRKMYTIFQIHRSILMFDFFFFTGFTIQFVVIMINDRTSVEFILTIVVIPLTIILLLGSDISACREFLLGSILAIVIYLGGMGYVLYKVIRLYSKGNTAYGLVHAPGEYFMGRKSLTIFAVFTLVLLTITIVLEVMVLRNYKMGLLPIVRSYYKWIPGYKKAETETINISDTEDESKERPQTRDDSNNSICID</sequence>
<dbReference type="OrthoDB" id="2448307at2759"/>
<feature type="transmembrane region" description="Helical" evidence="2">
    <location>
        <begin position="241"/>
        <end position="266"/>
    </location>
</feature>
<accession>A0A8J5UN12</accession>
<proteinExistence type="predicted"/>
<dbReference type="EMBL" id="JAGSYN010000009">
    <property type="protein sequence ID" value="KAG7666363.1"/>
    <property type="molecule type" value="Genomic_DNA"/>
</dbReference>
<reference evidence="3 4" key="1">
    <citation type="journal article" date="2021" name="DNA Res.">
        <title>Genome analysis of Candida subhashii reveals its hybrid nature and dual mitochondrial genome conformations.</title>
        <authorList>
            <person name="Mixao V."/>
            <person name="Hegedusova E."/>
            <person name="Saus E."/>
            <person name="Pryszcz L.P."/>
            <person name="Cillingova A."/>
            <person name="Nosek J."/>
            <person name="Gabaldon T."/>
        </authorList>
    </citation>
    <scope>NUCLEOTIDE SEQUENCE [LARGE SCALE GENOMIC DNA]</scope>
    <source>
        <strain evidence="3 4">CBS 10753</strain>
    </source>
</reference>
<keyword evidence="2" id="KW-0472">Membrane</keyword>
<protein>
    <submittedName>
        <fullName evidence="3">Uncharacterized protein</fullName>
    </submittedName>
</protein>
<feature type="region of interest" description="Disordered" evidence="1">
    <location>
        <begin position="453"/>
        <end position="476"/>
    </location>
</feature>
<keyword evidence="4" id="KW-1185">Reference proteome</keyword>
<feature type="transmembrane region" description="Helical" evidence="2">
    <location>
        <begin position="399"/>
        <end position="421"/>
    </location>
</feature>
<keyword evidence="2" id="KW-1133">Transmembrane helix</keyword>
<evidence type="ECO:0000313" key="3">
    <source>
        <dbReference type="EMBL" id="KAG7666363.1"/>
    </source>
</evidence>
<feature type="transmembrane region" description="Helical" evidence="2">
    <location>
        <begin position="350"/>
        <end position="370"/>
    </location>
</feature>
<evidence type="ECO:0000256" key="1">
    <source>
        <dbReference type="SAM" id="MobiDB-lite"/>
    </source>
</evidence>